<comment type="caution">
    <text evidence="2">The sequence shown here is derived from an EMBL/GenBank/DDBJ whole genome shotgun (WGS) entry which is preliminary data.</text>
</comment>
<feature type="chain" id="PRO_5014904611" evidence="1">
    <location>
        <begin position="22"/>
        <end position="457"/>
    </location>
</feature>
<protein>
    <submittedName>
        <fullName evidence="2">Uncharacterized protein</fullName>
    </submittedName>
</protein>
<proteinExistence type="predicted"/>
<dbReference type="AlphaFoldDB" id="A0A2N4TSN9"/>
<feature type="signal peptide" evidence="1">
    <location>
        <begin position="1"/>
        <end position="21"/>
    </location>
</feature>
<evidence type="ECO:0000313" key="3">
    <source>
        <dbReference type="Proteomes" id="UP000234456"/>
    </source>
</evidence>
<gene>
    <name evidence="2" type="ORF">C0Q88_12410</name>
</gene>
<name>A0A2N4TSN9_RALPI</name>
<dbReference type="EMBL" id="PKQE01000002">
    <property type="protein sequence ID" value="PLC42735.1"/>
    <property type="molecule type" value="Genomic_DNA"/>
</dbReference>
<dbReference type="Proteomes" id="UP000234456">
    <property type="component" value="Unassembled WGS sequence"/>
</dbReference>
<sequence length="457" mass="50247">MNLYKKSVLALVCAISVSAYAADSAPSAPNKPSPSPVKKRSKCDCSAVQEKVVSSLGFDPASEQGQIMLRFVKRAMSSNSKLSERIQSFSEPSMADEKLSAAERLRTLALMRTMVTATPTDCKVYLDALKEDGSMDFMHKMSPQALQAMLDTIEIRALHEASDDETDTGGTIEDKLETHKYLRTAFKLDENGVRTPPPTLCEQIPLMIDHVLTTPKPKQDRASLALLRVLNLHPSAPRMVLRQPETYLDEAFDERVLPEAIRSSLPADGSKPLPFKRAVFDLEVVSKAETTTTQRLTSTVINRRNNGVLAGFTAPTVPSGDVDWTELGLGYGMAALRSHFVESRINASQANQLDQAALAAANTPLKEGMTLRIPLPQPDFRGDKERVCTVGSERQASTVFAKFTGSAIDLHCKVTSSEGVVTELHSVWLRDYQMESVLSAENKYGKNEVVIRDVKFE</sequence>
<evidence type="ECO:0000313" key="2">
    <source>
        <dbReference type="EMBL" id="PLC42735.1"/>
    </source>
</evidence>
<reference evidence="2 3" key="1">
    <citation type="submission" date="2017-12" db="EMBL/GenBank/DDBJ databases">
        <title>Draft genome sequence of Ralstonia pickettii 52.</title>
        <authorList>
            <person name="Zheng B."/>
        </authorList>
    </citation>
    <scope>NUCLEOTIDE SEQUENCE [LARGE SCALE GENOMIC DNA]</scope>
    <source>
        <strain evidence="2 3">52</strain>
    </source>
</reference>
<dbReference type="RefSeq" id="WP_102065793.1">
    <property type="nucleotide sequence ID" value="NZ_PKQE01000002.1"/>
</dbReference>
<accession>A0A2N4TSN9</accession>
<organism evidence="2 3">
    <name type="scientific">Ralstonia pickettii</name>
    <name type="common">Burkholderia pickettii</name>
    <dbReference type="NCBI Taxonomy" id="329"/>
    <lineage>
        <taxon>Bacteria</taxon>
        <taxon>Pseudomonadati</taxon>
        <taxon>Pseudomonadota</taxon>
        <taxon>Betaproteobacteria</taxon>
        <taxon>Burkholderiales</taxon>
        <taxon>Burkholderiaceae</taxon>
        <taxon>Ralstonia</taxon>
    </lineage>
</organism>
<evidence type="ECO:0000256" key="1">
    <source>
        <dbReference type="SAM" id="SignalP"/>
    </source>
</evidence>
<keyword evidence="1" id="KW-0732">Signal</keyword>
<dbReference type="OrthoDB" id="8993732at2"/>